<dbReference type="InterPro" id="IPR027417">
    <property type="entry name" value="P-loop_NTPase"/>
</dbReference>
<dbReference type="SUPFAM" id="SSF52540">
    <property type="entry name" value="P-loop containing nucleoside triphosphate hydrolases"/>
    <property type="match status" value="1"/>
</dbReference>
<dbReference type="SMART" id="SM00382">
    <property type="entry name" value="AAA"/>
    <property type="match status" value="1"/>
</dbReference>
<dbReference type="GO" id="GO:0016020">
    <property type="term" value="C:membrane"/>
    <property type="evidence" value="ECO:0007669"/>
    <property type="project" value="InterPro"/>
</dbReference>
<organism evidence="9 12">
    <name type="scientific">Methylopila capsulata</name>
    <dbReference type="NCBI Taxonomy" id="61654"/>
    <lineage>
        <taxon>Bacteria</taxon>
        <taxon>Pseudomonadati</taxon>
        <taxon>Pseudomonadota</taxon>
        <taxon>Alphaproteobacteria</taxon>
        <taxon>Hyphomicrobiales</taxon>
        <taxon>Methylopilaceae</taxon>
        <taxon>Methylopila</taxon>
    </lineage>
</organism>
<evidence type="ECO:0000313" key="9">
    <source>
        <dbReference type="EMBL" id="GLK55614.1"/>
    </source>
</evidence>
<feature type="domain" description="ABC transporter" evidence="8">
    <location>
        <begin position="5"/>
        <end position="228"/>
    </location>
</feature>
<dbReference type="PANTHER" id="PTHR43166">
    <property type="entry name" value="AMINO ACID IMPORT ATP-BINDING PROTEIN"/>
    <property type="match status" value="1"/>
</dbReference>
<dbReference type="GO" id="GO:0016887">
    <property type="term" value="F:ATP hydrolysis activity"/>
    <property type="evidence" value="ECO:0007669"/>
    <property type="project" value="InterPro"/>
</dbReference>
<keyword evidence="3" id="KW-1003">Cell membrane</keyword>
<dbReference type="PROSITE" id="PS50893">
    <property type="entry name" value="ABC_TRANSPORTER_2"/>
    <property type="match status" value="1"/>
</dbReference>
<reference evidence="9" key="1">
    <citation type="journal article" date="2014" name="Int. J. Syst. Evol. Microbiol.">
        <title>Complete genome sequence of Corynebacterium casei LMG S-19264T (=DSM 44701T), isolated from a smear-ripened cheese.</title>
        <authorList>
            <consortium name="US DOE Joint Genome Institute (JGI-PGF)"/>
            <person name="Walter F."/>
            <person name="Albersmeier A."/>
            <person name="Kalinowski J."/>
            <person name="Ruckert C."/>
        </authorList>
    </citation>
    <scope>NUCLEOTIDE SEQUENCE</scope>
    <source>
        <strain evidence="9">VKM B-1606</strain>
    </source>
</reference>
<dbReference type="Pfam" id="PF00005">
    <property type="entry name" value="ABC_tran"/>
    <property type="match status" value="1"/>
</dbReference>
<dbReference type="PANTHER" id="PTHR43166:SF6">
    <property type="entry name" value="PHOSPHONATES IMPORT ATP-BINDING PROTEIN PHNC"/>
    <property type="match status" value="1"/>
</dbReference>
<proteinExistence type="inferred from homology"/>
<dbReference type="InterPro" id="IPR017871">
    <property type="entry name" value="ABC_transporter-like_CS"/>
</dbReference>
<dbReference type="InterPro" id="IPR003593">
    <property type="entry name" value="AAA+_ATPase"/>
</dbReference>
<dbReference type="PROSITE" id="PS00211">
    <property type="entry name" value="ABC_TRANSPORTER_1"/>
    <property type="match status" value="1"/>
</dbReference>
<dbReference type="GO" id="GO:0015416">
    <property type="term" value="F:ABC-type phosphonate transporter activity"/>
    <property type="evidence" value="ECO:0007669"/>
    <property type="project" value="InterPro"/>
</dbReference>
<dbReference type="CDD" id="cd03256">
    <property type="entry name" value="ABC_PhnC_transporter"/>
    <property type="match status" value="1"/>
</dbReference>
<gene>
    <name evidence="9" type="primary">phnC</name>
    <name evidence="9" type="ORF">GCM10008170_16330</name>
    <name evidence="10" type="ORF">JOD31_000533</name>
</gene>
<evidence type="ECO:0000256" key="1">
    <source>
        <dbReference type="ARBA" id="ARBA00005417"/>
    </source>
</evidence>
<comment type="caution">
    <text evidence="9">The sequence shown here is derived from an EMBL/GenBank/DDBJ whole genome shotgun (WGS) entry which is preliminary data.</text>
</comment>
<evidence type="ECO:0000313" key="10">
    <source>
        <dbReference type="EMBL" id="MBM7850321.1"/>
    </source>
</evidence>
<dbReference type="AlphaFoldDB" id="A0A9W6IUL3"/>
<dbReference type="InterPro" id="IPR003439">
    <property type="entry name" value="ABC_transporter-like_ATP-bd"/>
</dbReference>
<dbReference type="EMBL" id="JAFBCY010000001">
    <property type="protein sequence ID" value="MBM7850321.1"/>
    <property type="molecule type" value="Genomic_DNA"/>
</dbReference>
<dbReference type="Gene3D" id="3.40.50.300">
    <property type="entry name" value="P-loop containing nucleotide triphosphate hydrolases"/>
    <property type="match status" value="1"/>
</dbReference>
<keyword evidence="2" id="KW-0813">Transport</keyword>
<evidence type="ECO:0000256" key="7">
    <source>
        <dbReference type="ARBA" id="ARBA00023136"/>
    </source>
</evidence>
<evidence type="ECO:0000256" key="3">
    <source>
        <dbReference type="ARBA" id="ARBA00022475"/>
    </source>
</evidence>
<dbReference type="GO" id="GO:0005524">
    <property type="term" value="F:ATP binding"/>
    <property type="evidence" value="ECO:0007669"/>
    <property type="project" value="UniProtKB-KW"/>
</dbReference>
<sequence>MSGGVVVRGLSKAYDGRAALRNASLTAPRGSFVALLGPSGAGKTTLLRCLARLADPDGGEAFVDGRPMHALSGRALKEARARIGFVFQDFNLVRRRSALENALGGVLASTPLWRVALGRPRPDDARSAMAALDRVGLGDRADARADELSGGQRQRVAIARALVQDTAVLLADEPVASLDPDSAAGVLSLLKDLTRERGLTVLCSLHQHHLARAYADEIVVLAAPEGDL</sequence>
<dbReference type="Proteomes" id="UP000758856">
    <property type="component" value="Unassembled WGS sequence"/>
</dbReference>
<evidence type="ECO:0000256" key="4">
    <source>
        <dbReference type="ARBA" id="ARBA00022741"/>
    </source>
</evidence>
<name>A0A9W6IUL3_9HYPH</name>
<evidence type="ECO:0000313" key="11">
    <source>
        <dbReference type="Proteomes" id="UP000758856"/>
    </source>
</evidence>
<evidence type="ECO:0000259" key="8">
    <source>
        <dbReference type="PROSITE" id="PS50893"/>
    </source>
</evidence>
<dbReference type="InterPro" id="IPR050086">
    <property type="entry name" value="MetN_ABC_transporter-like"/>
</dbReference>
<keyword evidence="11" id="KW-1185">Reference proteome</keyword>
<evidence type="ECO:0000256" key="2">
    <source>
        <dbReference type="ARBA" id="ARBA00022448"/>
    </source>
</evidence>
<keyword evidence="6" id="KW-1278">Translocase</keyword>
<comment type="similarity">
    <text evidence="1">Belongs to the ABC transporter superfamily.</text>
</comment>
<keyword evidence="4" id="KW-0547">Nucleotide-binding</keyword>
<keyword evidence="7" id="KW-0472">Membrane</keyword>
<reference evidence="10 11" key="2">
    <citation type="submission" date="2021-01" db="EMBL/GenBank/DDBJ databases">
        <title>Genomic Encyclopedia of Type Strains, Phase IV (KMG-IV): sequencing the most valuable type-strain genomes for metagenomic binning, comparative biology and taxonomic classification.</title>
        <authorList>
            <person name="Goeker M."/>
        </authorList>
    </citation>
    <scope>NUCLEOTIDE SEQUENCE [LARGE SCALE GENOMIC DNA]</scope>
    <source>
        <strain evidence="10 11">DSM 6130</strain>
    </source>
</reference>
<dbReference type="EMBL" id="BSFF01000002">
    <property type="protein sequence ID" value="GLK55614.1"/>
    <property type="molecule type" value="Genomic_DNA"/>
</dbReference>
<evidence type="ECO:0000256" key="6">
    <source>
        <dbReference type="ARBA" id="ARBA00022967"/>
    </source>
</evidence>
<evidence type="ECO:0000256" key="5">
    <source>
        <dbReference type="ARBA" id="ARBA00022840"/>
    </source>
</evidence>
<keyword evidence="5 9" id="KW-0067">ATP-binding</keyword>
<evidence type="ECO:0000313" key="12">
    <source>
        <dbReference type="Proteomes" id="UP001143400"/>
    </source>
</evidence>
<dbReference type="InterPro" id="IPR012693">
    <property type="entry name" value="ABC_transpr_PhnC"/>
</dbReference>
<reference evidence="9" key="3">
    <citation type="submission" date="2023-01" db="EMBL/GenBank/DDBJ databases">
        <authorList>
            <person name="Sun Q."/>
            <person name="Evtushenko L."/>
        </authorList>
    </citation>
    <scope>NUCLEOTIDE SEQUENCE</scope>
    <source>
        <strain evidence="9">VKM B-1606</strain>
    </source>
</reference>
<dbReference type="RefSeq" id="WP_204948762.1">
    <property type="nucleotide sequence ID" value="NZ_BSFF01000002.1"/>
</dbReference>
<accession>A0A9W6IUL3</accession>
<dbReference type="Proteomes" id="UP001143400">
    <property type="component" value="Unassembled WGS sequence"/>
</dbReference>
<protein>
    <submittedName>
        <fullName evidence="10">Phosphonate transport system ATP-binding protein</fullName>
    </submittedName>
    <submittedName>
        <fullName evidence="9">Phosphonates import ATP-binding protein PhnC</fullName>
    </submittedName>
</protein>